<name>A0ABS4JJL4_9BACL</name>
<dbReference type="EMBL" id="JAGGLD010000005">
    <property type="protein sequence ID" value="MBP2001887.1"/>
    <property type="molecule type" value="Genomic_DNA"/>
</dbReference>
<evidence type="ECO:0000313" key="1">
    <source>
        <dbReference type="EMBL" id="MBP2001887.1"/>
    </source>
</evidence>
<organism evidence="1 2">
    <name type="scientific">Paenibacillus shirakamiensis</name>
    <dbReference type="NCBI Taxonomy" id="1265935"/>
    <lineage>
        <taxon>Bacteria</taxon>
        <taxon>Bacillati</taxon>
        <taxon>Bacillota</taxon>
        <taxon>Bacilli</taxon>
        <taxon>Bacillales</taxon>
        <taxon>Paenibacillaceae</taxon>
        <taxon>Paenibacillus</taxon>
    </lineage>
</organism>
<comment type="caution">
    <text evidence="1">The sequence shown here is derived from an EMBL/GenBank/DDBJ whole genome shotgun (WGS) entry which is preliminary data.</text>
</comment>
<evidence type="ECO:0008006" key="3">
    <source>
        <dbReference type="Google" id="ProtNLM"/>
    </source>
</evidence>
<reference evidence="1 2" key="1">
    <citation type="submission" date="2021-03" db="EMBL/GenBank/DDBJ databases">
        <title>Genomic Encyclopedia of Type Strains, Phase IV (KMG-IV): sequencing the most valuable type-strain genomes for metagenomic binning, comparative biology and taxonomic classification.</title>
        <authorList>
            <person name="Goeker M."/>
        </authorList>
    </citation>
    <scope>NUCLEOTIDE SEQUENCE [LARGE SCALE GENOMIC DNA]</scope>
    <source>
        <strain evidence="1 2">DSM 26806</strain>
    </source>
</reference>
<sequence length="150" mass="17138">MKRGRAENLCLQLMERSHCTASIQVKTRFPGGRNVGGKYSMNLHQITIYVEEIHKQCLRIFGSLDTYEEVLQIICAHEVGHACDPHLAELSDQLESSDNMLVRNRIALIIEENAWAYAFKLLPEANPWIMSEMMNLSLQAYRDAVEQESA</sequence>
<accession>A0ABS4JJL4</accession>
<dbReference type="Proteomes" id="UP001519288">
    <property type="component" value="Unassembled WGS sequence"/>
</dbReference>
<keyword evidence="2" id="KW-1185">Reference proteome</keyword>
<evidence type="ECO:0000313" key="2">
    <source>
        <dbReference type="Proteomes" id="UP001519288"/>
    </source>
</evidence>
<protein>
    <recommendedName>
        <fullName evidence="3">ImmA/IrrE family metallo-endopeptidase</fullName>
    </recommendedName>
</protein>
<proteinExistence type="predicted"/>
<gene>
    <name evidence="1" type="ORF">J2Z69_002943</name>
</gene>